<dbReference type="Proteomes" id="UP000641514">
    <property type="component" value="Unassembled WGS sequence"/>
</dbReference>
<sequence length="426" mass="45083">MLKVTKNQLTALLAAGVLAGGVVTIGTTSVGNVASTDRGQISYSIELTQSSDVSAEELRIILERQLGHHALLAVEAMRAGIAGQPDFEAAAASLGQNTDDLTESIRLVYGDDGADAFNGLWSDHIDFFVQFTVGLAEDDQDAQDQALARLDQYRADFSGFLETATDGELPANAVADLLQMHVNQLVEQVRAYANGDFTVATDQTREAYAHMFGTAQGLAGAIVASQEGFSGPLESSAIDLRSGLGQQLGEHAQLAVQAMRSGVTGRDDFTALAGALDANTQDLTASISSVFGAEGGQAFMEMWADHIDFFVQYTVAVAEEDEQGQEAALRRLSQYRDDFSQFLDTASNGNIPADVVADGLQKHVDDLVAQVDAYHAEDYTAAYRSAYHAYNHMYDTAQALAGGIVAFMGDGMPEGGVETGAGGAAR</sequence>
<keyword evidence="2" id="KW-1185">Reference proteome</keyword>
<dbReference type="EMBL" id="BMJH01000001">
    <property type="protein sequence ID" value="GGC57502.1"/>
    <property type="molecule type" value="Genomic_DNA"/>
</dbReference>
<evidence type="ECO:0000313" key="2">
    <source>
        <dbReference type="Proteomes" id="UP000641514"/>
    </source>
</evidence>
<evidence type="ECO:0000313" key="1">
    <source>
        <dbReference type="EMBL" id="GGC57502.1"/>
    </source>
</evidence>
<dbReference type="RefSeq" id="WP_188670774.1">
    <property type="nucleotide sequence ID" value="NZ_BMJH01000001.1"/>
</dbReference>
<dbReference type="AlphaFoldDB" id="A0A916XAH2"/>
<evidence type="ECO:0008006" key="3">
    <source>
        <dbReference type="Google" id="ProtNLM"/>
    </source>
</evidence>
<protein>
    <recommendedName>
        <fullName evidence="3">Copper amine oxidase</fullName>
    </recommendedName>
</protein>
<gene>
    <name evidence="1" type="ORF">GCM10011410_07490</name>
</gene>
<comment type="caution">
    <text evidence="1">The sequence shown here is derived from an EMBL/GenBank/DDBJ whole genome shotgun (WGS) entry which is preliminary data.</text>
</comment>
<organism evidence="1 2">
    <name type="scientific">Hoyosella rhizosphaerae</name>
    <dbReference type="NCBI Taxonomy" id="1755582"/>
    <lineage>
        <taxon>Bacteria</taxon>
        <taxon>Bacillati</taxon>
        <taxon>Actinomycetota</taxon>
        <taxon>Actinomycetes</taxon>
        <taxon>Mycobacteriales</taxon>
        <taxon>Hoyosellaceae</taxon>
        <taxon>Hoyosella</taxon>
    </lineage>
</organism>
<reference evidence="1" key="1">
    <citation type="journal article" date="2014" name="Int. J. Syst. Evol. Microbiol.">
        <title>Complete genome sequence of Corynebacterium casei LMG S-19264T (=DSM 44701T), isolated from a smear-ripened cheese.</title>
        <authorList>
            <consortium name="US DOE Joint Genome Institute (JGI-PGF)"/>
            <person name="Walter F."/>
            <person name="Albersmeier A."/>
            <person name="Kalinowski J."/>
            <person name="Ruckert C."/>
        </authorList>
    </citation>
    <scope>NUCLEOTIDE SEQUENCE</scope>
    <source>
        <strain evidence="1">CGMCC 1.15478</strain>
    </source>
</reference>
<reference evidence="1" key="2">
    <citation type="submission" date="2020-09" db="EMBL/GenBank/DDBJ databases">
        <authorList>
            <person name="Sun Q."/>
            <person name="Zhou Y."/>
        </authorList>
    </citation>
    <scope>NUCLEOTIDE SEQUENCE</scope>
    <source>
        <strain evidence="1">CGMCC 1.15478</strain>
    </source>
</reference>
<proteinExistence type="predicted"/>
<accession>A0A916XAH2</accession>
<name>A0A916XAH2_9ACTN</name>